<sequence>MPSVPSKGFPILRILPCNRKKEPSIFRLPPELRILIYKEYLELEDGDDLFVSNIRFGIIEKRHDHDWTEWSRPTSSPPHRRPAILATSRRVRSEVLPILFGSRTWCFHSQLPALHFLAQIGEGRDYIRSLQFTGIAVGLTTTLLRQCRMESYYLPNLQQIKLCWEPQALAPAKEFQEDFEQKDFVFRGMEDFMRDFVIKPPRWAYDDDYNDDDDDYCIDAVDWAISGQGIYDWFDFLMTINGHLWCTWGKLVFYQSQSAPPYQTMLAESEQERFLRRWKELEPAYLLEYSKW</sequence>
<dbReference type="OrthoDB" id="62952at2759"/>
<dbReference type="InterPro" id="IPR038883">
    <property type="entry name" value="AN11006-like"/>
</dbReference>
<evidence type="ECO:0000313" key="2">
    <source>
        <dbReference type="Proteomes" id="UP000800092"/>
    </source>
</evidence>
<reference evidence="1" key="1">
    <citation type="journal article" date="2020" name="Stud. Mycol.">
        <title>101 Dothideomycetes genomes: a test case for predicting lifestyles and emergence of pathogens.</title>
        <authorList>
            <person name="Haridas S."/>
            <person name="Albert R."/>
            <person name="Binder M."/>
            <person name="Bloem J."/>
            <person name="Labutti K."/>
            <person name="Salamov A."/>
            <person name="Andreopoulos B."/>
            <person name="Baker S."/>
            <person name="Barry K."/>
            <person name="Bills G."/>
            <person name="Bluhm B."/>
            <person name="Cannon C."/>
            <person name="Castanera R."/>
            <person name="Culley D."/>
            <person name="Daum C."/>
            <person name="Ezra D."/>
            <person name="Gonzalez J."/>
            <person name="Henrissat B."/>
            <person name="Kuo A."/>
            <person name="Liang C."/>
            <person name="Lipzen A."/>
            <person name="Lutzoni F."/>
            <person name="Magnuson J."/>
            <person name="Mondo S."/>
            <person name="Nolan M."/>
            <person name="Ohm R."/>
            <person name="Pangilinan J."/>
            <person name="Park H.-J."/>
            <person name="Ramirez L."/>
            <person name="Alfaro M."/>
            <person name="Sun H."/>
            <person name="Tritt A."/>
            <person name="Yoshinaga Y."/>
            <person name="Zwiers L.-H."/>
            <person name="Turgeon B."/>
            <person name="Goodwin S."/>
            <person name="Spatafora J."/>
            <person name="Crous P."/>
            <person name="Grigoriev I."/>
        </authorList>
    </citation>
    <scope>NUCLEOTIDE SEQUENCE</scope>
    <source>
        <strain evidence="1">Tuck. ex Michener</strain>
    </source>
</reference>
<gene>
    <name evidence="1" type="ORF">EV356DRAFT_511909</name>
</gene>
<organism evidence="1 2">
    <name type="scientific">Viridothelium virens</name>
    <name type="common">Speckled blister lichen</name>
    <name type="synonym">Trypethelium virens</name>
    <dbReference type="NCBI Taxonomy" id="1048519"/>
    <lineage>
        <taxon>Eukaryota</taxon>
        <taxon>Fungi</taxon>
        <taxon>Dikarya</taxon>
        <taxon>Ascomycota</taxon>
        <taxon>Pezizomycotina</taxon>
        <taxon>Dothideomycetes</taxon>
        <taxon>Dothideomycetes incertae sedis</taxon>
        <taxon>Trypetheliales</taxon>
        <taxon>Trypetheliaceae</taxon>
        <taxon>Viridothelium</taxon>
    </lineage>
</organism>
<evidence type="ECO:0000313" key="1">
    <source>
        <dbReference type="EMBL" id="KAF2237189.1"/>
    </source>
</evidence>
<dbReference type="PANTHER" id="PTHR42085">
    <property type="entry name" value="F-BOX DOMAIN-CONTAINING PROTEIN"/>
    <property type="match status" value="1"/>
</dbReference>
<evidence type="ECO:0008006" key="3">
    <source>
        <dbReference type="Google" id="ProtNLM"/>
    </source>
</evidence>
<name>A0A6A6HHA1_VIRVR</name>
<keyword evidence="2" id="KW-1185">Reference proteome</keyword>
<dbReference type="EMBL" id="ML991781">
    <property type="protein sequence ID" value="KAF2237189.1"/>
    <property type="molecule type" value="Genomic_DNA"/>
</dbReference>
<dbReference type="PANTHER" id="PTHR42085:SF2">
    <property type="entry name" value="F-BOX DOMAIN-CONTAINING PROTEIN"/>
    <property type="match status" value="1"/>
</dbReference>
<dbReference type="AlphaFoldDB" id="A0A6A6HHA1"/>
<proteinExistence type="predicted"/>
<dbReference type="Proteomes" id="UP000800092">
    <property type="component" value="Unassembled WGS sequence"/>
</dbReference>
<protein>
    <recommendedName>
        <fullName evidence="3">F-box domain-containing protein</fullName>
    </recommendedName>
</protein>
<accession>A0A6A6HHA1</accession>